<dbReference type="PRINTS" id="PR00193">
    <property type="entry name" value="MYOSINHEAVY"/>
</dbReference>
<sequence length="1036" mass="113823">PANPETMRGADDLARMSHLNEPAILRALEERYEKDAIYTSAGNVLIAVNPFKPMDAMYGEEQRAMYGEERPGGSDDRTTPPPTPPPHVFAVAARAYAEMTSKGKDQALVVGGESGAGKTETTKIAMRYLAGVAGTGRAASSGDGSRAGVGVEERILRTNPILESFGNAKTERNDNSSRFGKLIDIDFGVDGAMIGARIRTYLLEKSRVVAPANGERSYHVFYRLCAGANDEERAELSVPRDPLEFEYLAKSGVVDVDGVDDKRECDVLRDALHTVGIDAVAQREIFRVVAAVLWLGNVEFVNRELDGEDDACGVAPGEGTKAASTAARLLGVRADALCDALCTRVMKLPGGERVTAKLRAERAEEGRDALAKAMYSALFDWLVARINASFTADGSNGLKNGVLRTKRASISILDIYGFEFFEHNSFEQLCINYANERLQAQFNRHLFKLEKEEYEREGIDVGGVTFEDNQLCLDLIEQKPVGVLSLLDEQCAFPKATDKTFAGKLASEVKNPRFSADKRNATRFTVSHYAGDVAYDVDGWLDKNRDELHPDLAAVVGDSDRSMTQALAAVMRKADDDAAGRQNSSLDSRFKRQGKGKDTVAKRFKTQLASLVARLEECSPHFIRCVKPNAALRPGEFDHSLVLQQLRCCGVLEVVRIAKAGFPTRFARHEFAERFGFLLPPTGGTKGGRGDADATCRAVLSHFGVPSGEYAFGKTKVFFRAGRIGAMEDVRQRTLAATLVAQKHARGRAARATFLRLRDAVVVVQARVRGAKARRAFRSRVRGFRAAIDVQRVFRGFMARRVASREAASIVACQMAARRWCARRKRARCAASNAAKAREAAEASRAEAAASKAAAEARRIAERATTELKEENERLRRRLETQTALAEESRQRLIASESEWSEEMAALQTALAAVRASLERRRADEAAAPGHDDAAFAKKIDVGAAAAKGRKPPCANPRAKKMAEAATAVASMQREFETRAQVFEDDAEFIVEVREGSSDADMDPEFELRELGARFETWKRDFKDRLKEMRALLRQL</sequence>
<dbReference type="OrthoDB" id="6108017at2759"/>
<feature type="region of interest" description="Disordered" evidence="8">
    <location>
        <begin position="574"/>
        <end position="594"/>
    </location>
</feature>
<dbReference type="InterPro" id="IPR036022">
    <property type="entry name" value="MYSc_Myo8"/>
</dbReference>
<keyword evidence="3 6" id="KW-0518">Myosin</keyword>
<dbReference type="Gene3D" id="1.20.120.720">
    <property type="entry name" value="Myosin VI head, motor domain, U50 subdomain"/>
    <property type="match status" value="1"/>
</dbReference>
<feature type="non-terminal residue" evidence="10">
    <location>
        <position position="1036"/>
    </location>
</feature>
<proteinExistence type="inferred from homology"/>
<evidence type="ECO:0000256" key="2">
    <source>
        <dbReference type="ARBA" id="ARBA00022840"/>
    </source>
</evidence>
<keyword evidence="5 6" id="KW-0009">Actin-binding</keyword>
<name>C1E4J1_MICCC</name>
<dbReference type="AlphaFoldDB" id="C1E4J1"/>
<dbReference type="GO" id="GO:0016459">
    <property type="term" value="C:myosin complex"/>
    <property type="evidence" value="ECO:0007669"/>
    <property type="project" value="UniProtKB-KW"/>
</dbReference>
<dbReference type="FunFam" id="1.10.10.820:FF:000001">
    <property type="entry name" value="Myosin heavy chain"/>
    <property type="match status" value="1"/>
</dbReference>
<dbReference type="SMART" id="SM00015">
    <property type="entry name" value="IQ"/>
    <property type="match status" value="4"/>
</dbReference>
<evidence type="ECO:0000256" key="6">
    <source>
        <dbReference type="PROSITE-ProRule" id="PRU00782"/>
    </source>
</evidence>
<dbReference type="KEGG" id="mis:MICPUN_65252"/>
<dbReference type="PANTHER" id="PTHR13140">
    <property type="entry name" value="MYOSIN"/>
    <property type="match status" value="1"/>
</dbReference>
<dbReference type="Gene3D" id="6.20.240.20">
    <property type="match status" value="1"/>
</dbReference>
<dbReference type="GeneID" id="8242758"/>
<feature type="non-terminal residue" evidence="10">
    <location>
        <position position="1"/>
    </location>
</feature>
<evidence type="ECO:0000256" key="8">
    <source>
        <dbReference type="SAM" id="MobiDB-lite"/>
    </source>
</evidence>
<evidence type="ECO:0000256" key="7">
    <source>
        <dbReference type="SAM" id="Coils"/>
    </source>
</evidence>
<accession>C1E4J1</accession>
<feature type="binding site" evidence="6">
    <location>
        <begin position="112"/>
        <end position="119"/>
    </location>
    <ligand>
        <name>ATP</name>
        <dbReference type="ChEBI" id="CHEBI:30616"/>
    </ligand>
</feature>
<protein>
    <recommendedName>
        <fullName evidence="9">Myosin motor domain-containing protein</fullName>
    </recommendedName>
</protein>
<dbReference type="STRING" id="296587.C1E4J1"/>
<evidence type="ECO:0000256" key="5">
    <source>
        <dbReference type="ARBA" id="ARBA00023203"/>
    </source>
</evidence>
<evidence type="ECO:0000256" key="3">
    <source>
        <dbReference type="ARBA" id="ARBA00023123"/>
    </source>
</evidence>
<feature type="coiled-coil region" evidence="7">
    <location>
        <begin position="838"/>
        <end position="892"/>
    </location>
</feature>
<dbReference type="GO" id="GO:0030048">
    <property type="term" value="P:actin filament-based movement"/>
    <property type="evidence" value="ECO:0007669"/>
    <property type="project" value="UniProtKB-ARBA"/>
</dbReference>
<dbReference type="RefSeq" id="XP_002501869.1">
    <property type="nucleotide sequence ID" value="XM_002501823.1"/>
</dbReference>
<keyword evidence="1 6" id="KW-0547">Nucleotide-binding</keyword>
<dbReference type="GO" id="GO:0000146">
    <property type="term" value="F:microfilament motor activity"/>
    <property type="evidence" value="ECO:0007669"/>
    <property type="project" value="TreeGrafter"/>
</dbReference>
<dbReference type="InterPro" id="IPR027417">
    <property type="entry name" value="P-loop_NTPase"/>
</dbReference>
<evidence type="ECO:0000259" key="9">
    <source>
        <dbReference type="PROSITE" id="PS51456"/>
    </source>
</evidence>
<dbReference type="EMBL" id="CP001325">
    <property type="protein sequence ID" value="ACO63127.1"/>
    <property type="molecule type" value="Genomic_DNA"/>
</dbReference>
<dbReference type="eggNOG" id="KOG0160">
    <property type="taxonomic scope" value="Eukaryota"/>
</dbReference>
<dbReference type="FunCoup" id="C1E4J1">
    <property type="interactions" value="380"/>
</dbReference>
<dbReference type="GO" id="GO:0005524">
    <property type="term" value="F:ATP binding"/>
    <property type="evidence" value="ECO:0007669"/>
    <property type="project" value="UniProtKB-UniRule"/>
</dbReference>
<evidence type="ECO:0000256" key="4">
    <source>
        <dbReference type="ARBA" id="ARBA00023175"/>
    </source>
</evidence>
<dbReference type="Gene3D" id="3.40.850.10">
    <property type="entry name" value="Kinesin motor domain"/>
    <property type="match status" value="1"/>
</dbReference>
<evidence type="ECO:0000313" key="11">
    <source>
        <dbReference type="Proteomes" id="UP000002009"/>
    </source>
</evidence>
<dbReference type="InParanoid" id="C1E4J1"/>
<feature type="region of interest" description="Actin-binding" evidence="6">
    <location>
        <begin position="608"/>
        <end position="630"/>
    </location>
</feature>
<dbReference type="Gene3D" id="1.20.58.530">
    <property type="match status" value="1"/>
</dbReference>
<dbReference type="InterPro" id="IPR036961">
    <property type="entry name" value="Kinesin_motor_dom_sf"/>
</dbReference>
<dbReference type="InterPro" id="IPR000048">
    <property type="entry name" value="IQ_motif_EF-hand-BS"/>
</dbReference>
<dbReference type="PANTHER" id="PTHR13140:SF706">
    <property type="entry name" value="DILUTE CLASS UNCONVENTIONAL MYOSIN, ISOFORM C"/>
    <property type="match status" value="1"/>
</dbReference>
<dbReference type="GO" id="GO:0007015">
    <property type="term" value="P:actin filament organization"/>
    <property type="evidence" value="ECO:0007669"/>
    <property type="project" value="TreeGrafter"/>
</dbReference>
<dbReference type="SMART" id="SM00242">
    <property type="entry name" value="MYSc"/>
    <property type="match status" value="1"/>
</dbReference>
<dbReference type="GO" id="GO:0051015">
    <property type="term" value="F:actin filament binding"/>
    <property type="evidence" value="ECO:0007669"/>
    <property type="project" value="TreeGrafter"/>
</dbReference>
<keyword evidence="2 6" id="KW-0067">ATP-binding</keyword>
<dbReference type="PROSITE" id="PS51456">
    <property type="entry name" value="MYOSIN_MOTOR"/>
    <property type="match status" value="1"/>
</dbReference>
<dbReference type="InterPro" id="IPR001609">
    <property type="entry name" value="Myosin_head_motor_dom-like"/>
</dbReference>
<evidence type="ECO:0000313" key="10">
    <source>
        <dbReference type="EMBL" id="ACO63127.1"/>
    </source>
</evidence>
<keyword evidence="11" id="KW-1185">Reference proteome</keyword>
<gene>
    <name evidence="10" type="ORF">MICPUN_65252</name>
</gene>
<keyword evidence="7" id="KW-0175">Coiled coil</keyword>
<dbReference type="Gene3D" id="1.10.10.820">
    <property type="match status" value="1"/>
</dbReference>
<dbReference type="PROSITE" id="PS50096">
    <property type="entry name" value="IQ"/>
    <property type="match status" value="2"/>
</dbReference>
<dbReference type="Pfam" id="PF00063">
    <property type="entry name" value="Myosin_head"/>
    <property type="match status" value="1"/>
</dbReference>
<comment type="similarity">
    <text evidence="6">Belongs to the TRAFAC class myosin-kinesin ATPase superfamily. Myosin family.</text>
</comment>
<dbReference type="OMA" id="LCDGMVV"/>
<organism evidence="10 11">
    <name type="scientific">Micromonas commoda (strain RCC299 / NOUM17 / CCMP2709)</name>
    <name type="common">Picoplanktonic green alga</name>
    <dbReference type="NCBI Taxonomy" id="296587"/>
    <lineage>
        <taxon>Eukaryota</taxon>
        <taxon>Viridiplantae</taxon>
        <taxon>Chlorophyta</taxon>
        <taxon>Mamiellophyceae</taxon>
        <taxon>Mamiellales</taxon>
        <taxon>Mamiellaceae</taxon>
        <taxon>Micromonas</taxon>
    </lineage>
</organism>
<dbReference type="Proteomes" id="UP000002009">
    <property type="component" value="Chromosome 4"/>
</dbReference>
<keyword evidence="4 6" id="KW-0505">Motor protein</keyword>
<feature type="domain" description="Myosin motor" evidence="9">
    <location>
        <begin position="8"/>
        <end position="732"/>
    </location>
</feature>
<evidence type="ECO:0000256" key="1">
    <source>
        <dbReference type="ARBA" id="ARBA00022741"/>
    </source>
</evidence>
<dbReference type="GO" id="GO:0016020">
    <property type="term" value="C:membrane"/>
    <property type="evidence" value="ECO:0007669"/>
    <property type="project" value="TreeGrafter"/>
</dbReference>
<dbReference type="Gene3D" id="1.20.5.190">
    <property type="match status" value="1"/>
</dbReference>
<dbReference type="SUPFAM" id="SSF52540">
    <property type="entry name" value="P-loop containing nucleoside triphosphate hydrolases"/>
    <property type="match status" value="1"/>
</dbReference>
<dbReference type="CDD" id="cd01383">
    <property type="entry name" value="MYSc_Myo8"/>
    <property type="match status" value="1"/>
</dbReference>
<dbReference type="GO" id="GO:0005737">
    <property type="term" value="C:cytoplasm"/>
    <property type="evidence" value="ECO:0007669"/>
    <property type="project" value="TreeGrafter"/>
</dbReference>
<reference evidence="10 11" key="1">
    <citation type="journal article" date="2009" name="Science">
        <title>Green evolution and dynamic adaptations revealed by genomes of the marine picoeukaryotes Micromonas.</title>
        <authorList>
            <person name="Worden A.Z."/>
            <person name="Lee J.H."/>
            <person name="Mock T."/>
            <person name="Rouze P."/>
            <person name="Simmons M.P."/>
            <person name="Aerts A.L."/>
            <person name="Allen A.E."/>
            <person name="Cuvelier M.L."/>
            <person name="Derelle E."/>
            <person name="Everett M.V."/>
            <person name="Foulon E."/>
            <person name="Grimwood J."/>
            <person name="Gundlach H."/>
            <person name="Henrissat B."/>
            <person name="Napoli C."/>
            <person name="McDonald S.M."/>
            <person name="Parker M.S."/>
            <person name="Rombauts S."/>
            <person name="Salamov A."/>
            <person name="Von Dassow P."/>
            <person name="Badger J.H."/>
            <person name="Coutinho P.M."/>
            <person name="Demir E."/>
            <person name="Dubchak I."/>
            <person name="Gentemann C."/>
            <person name="Eikrem W."/>
            <person name="Gready J.E."/>
            <person name="John U."/>
            <person name="Lanier W."/>
            <person name="Lindquist E.A."/>
            <person name="Lucas S."/>
            <person name="Mayer K.F."/>
            <person name="Moreau H."/>
            <person name="Not F."/>
            <person name="Otillar R."/>
            <person name="Panaud O."/>
            <person name="Pangilinan J."/>
            <person name="Paulsen I."/>
            <person name="Piegu B."/>
            <person name="Poliakov A."/>
            <person name="Robbens S."/>
            <person name="Schmutz J."/>
            <person name="Toulza E."/>
            <person name="Wyss T."/>
            <person name="Zelensky A."/>
            <person name="Zhou K."/>
            <person name="Armbrust E.V."/>
            <person name="Bhattacharya D."/>
            <person name="Goodenough U.W."/>
            <person name="Van de Peer Y."/>
            <person name="Grigoriev I.V."/>
        </authorList>
    </citation>
    <scope>NUCLEOTIDE SEQUENCE [LARGE SCALE GENOMIC DNA]</scope>
    <source>
        <strain evidence="11">RCC299 / NOUM17</strain>
    </source>
</reference>